<evidence type="ECO:0008006" key="5">
    <source>
        <dbReference type="Google" id="ProtNLM"/>
    </source>
</evidence>
<dbReference type="GeneID" id="68872564"/>
<dbReference type="EMBL" id="JAMD01000007">
    <property type="protein sequence ID" value="KEJ95374.1"/>
    <property type="molecule type" value="Genomic_DNA"/>
</dbReference>
<dbReference type="Gene3D" id="3.30.930.10">
    <property type="entry name" value="Bira Bifunctional Protein, Domain 2"/>
    <property type="match status" value="1"/>
</dbReference>
<dbReference type="AlphaFoldDB" id="A0A073J061"/>
<dbReference type="Pfam" id="PF14563">
    <property type="entry name" value="DUF4444"/>
    <property type="match status" value="1"/>
</dbReference>
<evidence type="ECO:0000313" key="4">
    <source>
        <dbReference type="Proteomes" id="UP000027746"/>
    </source>
</evidence>
<feature type="domain" description="DUF4444" evidence="1">
    <location>
        <begin position="195"/>
        <end position="235"/>
    </location>
</feature>
<evidence type="ECO:0000259" key="2">
    <source>
        <dbReference type="Pfam" id="PF16917"/>
    </source>
</evidence>
<dbReference type="RefSeq" id="WP_037927610.1">
    <property type="nucleotide sequence ID" value="NZ_CP054606.1"/>
</dbReference>
<organism evidence="3 4">
    <name type="scientific">Pseudosulfitobacter pseudonitzschiae</name>
    <dbReference type="NCBI Taxonomy" id="1402135"/>
    <lineage>
        <taxon>Bacteria</taxon>
        <taxon>Pseudomonadati</taxon>
        <taxon>Pseudomonadota</taxon>
        <taxon>Alphaproteobacteria</taxon>
        <taxon>Rhodobacterales</taxon>
        <taxon>Roseobacteraceae</taxon>
        <taxon>Pseudosulfitobacter</taxon>
    </lineage>
</organism>
<dbReference type="Pfam" id="PF16917">
    <property type="entry name" value="BPL_LplA_LipB_2"/>
    <property type="match status" value="1"/>
</dbReference>
<evidence type="ECO:0000259" key="1">
    <source>
        <dbReference type="Pfam" id="PF14563"/>
    </source>
</evidence>
<comment type="caution">
    <text evidence="3">The sequence shown here is derived from an EMBL/GenBank/DDBJ whole genome shotgun (WGS) entry which is preliminary data.</text>
</comment>
<accession>A0A073J061</accession>
<sequence>MTDTLTFPPLLWGEAVAADAFEHAAMRAAMGCDAGLVVYALAGHVVQAALVFAPEVPLRDAMAMLPLCGIGFQNALGALAPPEIAVHLDWDGGIRINNAACGRFRCIASTTDPEAVPDWLVVGFTLPLYPLDDPDLAETGLRPDQTALYAEGCAEVSPPALVEAWARHSLHWINRWDGEGAAPLHSEWRGLAYGIGEATTQDGKTGTYLGVDERFGLLLRDADTTHLIPLTAILEPSP</sequence>
<dbReference type="Proteomes" id="UP000027746">
    <property type="component" value="Unassembled WGS sequence"/>
</dbReference>
<dbReference type="InterPro" id="IPR045864">
    <property type="entry name" value="aa-tRNA-synth_II/BPL/LPL"/>
</dbReference>
<dbReference type="InterPro" id="IPR004143">
    <property type="entry name" value="BPL_LPL_catalytic"/>
</dbReference>
<evidence type="ECO:0000313" key="3">
    <source>
        <dbReference type="EMBL" id="KEJ95374.1"/>
    </source>
</evidence>
<gene>
    <name evidence="3" type="ORF">SUH3_22875</name>
</gene>
<dbReference type="InterPro" id="IPR028044">
    <property type="entry name" value="DUF4444"/>
</dbReference>
<proteinExistence type="predicted"/>
<dbReference type="OrthoDB" id="7657788at2"/>
<name>A0A073J061_9RHOB</name>
<feature type="domain" description="BPL/LPL catalytic" evidence="2">
    <location>
        <begin position="7"/>
        <end position="189"/>
    </location>
</feature>
<reference evidence="3 4" key="1">
    <citation type="submission" date="2014-01" db="EMBL/GenBank/DDBJ databases">
        <title>Sulfitobacter sp. H3 (MCCC 1A00686) Genome Sequencing.</title>
        <authorList>
            <person name="Lai Q."/>
            <person name="Hong Z."/>
        </authorList>
    </citation>
    <scope>NUCLEOTIDE SEQUENCE [LARGE SCALE GENOMIC DNA]</scope>
    <source>
        <strain evidence="3 4">H3</strain>
    </source>
</reference>
<keyword evidence="4" id="KW-1185">Reference proteome</keyword>
<protein>
    <recommendedName>
        <fullName evidence="5">Biotin-(Acetyl-CoA carboxylase) ligase</fullName>
    </recommendedName>
</protein>
<dbReference type="Gene3D" id="2.30.30.100">
    <property type="match status" value="1"/>
</dbReference>